<comment type="caution">
    <text evidence="2">The sequence shown here is derived from an EMBL/GenBank/DDBJ whole genome shotgun (WGS) entry which is preliminary data.</text>
</comment>
<organism evidence="2 3">
    <name type="scientific">Nelumbo nucifera</name>
    <name type="common">Sacred lotus</name>
    <dbReference type="NCBI Taxonomy" id="4432"/>
    <lineage>
        <taxon>Eukaryota</taxon>
        <taxon>Viridiplantae</taxon>
        <taxon>Streptophyta</taxon>
        <taxon>Embryophyta</taxon>
        <taxon>Tracheophyta</taxon>
        <taxon>Spermatophyta</taxon>
        <taxon>Magnoliopsida</taxon>
        <taxon>Proteales</taxon>
        <taxon>Nelumbonaceae</taxon>
        <taxon>Nelumbo</taxon>
    </lineage>
</organism>
<proteinExistence type="predicted"/>
<feature type="region of interest" description="Disordered" evidence="1">
    <location>
        <begin position="1"/>
        <end position="26"/>
    </location>
</feature>
<reference evidence="2 3" key="1">
    <citation type="journal article" date="2020" name="Mol. Biol. Evol.">
        <title>Distinct Expression and Methylation Patterns for Genes with Different Fates following a Single Whole-Genome Duplication in Flowering Plants.</title>
        <authorList>
            <person name="Shi T."/>
            <person name="Rahmani R.S."/>
            <person name="Gugger P.F."/>
            <person name="Wang M."/>
            <person name="Li H."/>
            <person name="Zhang Y."/>
            <person name="Li Z."/>
            <person name="Wang Q."/>
            <person name="Van de Peer Y."/>
            <person name="Marchal K."/>
            <person name="Chen J."/>
        </authorList>
    </citation>
    <scope>NUCLEOTIDE SEQUENCE [LARGE SCALE GENOMIC DNA]</scope>
    <source>
        <tissue evidence="2">Leaf</tissue>
    </source>
</reference>
<dbReference type="Proteomes" id="UP000607653">
    <property type="component" value="Unassembled WGS sequence"/>
</dbReference>
<dbReference type="AlphaFoldDB" id="A0A822Y3D9"/>
<evidence type="ECO:0000256" key="1">
    <source>
        <dbReference type="SAM" id="MobiDB-lite"/>
    </source>
</evidence>
<dbReference type="EMBL" id="DUZY01000002">
    <property type="protein sequence ID" value="DAD26101.1"/>
    <property type="molecule type" value="Genomic_DNA"/>
</dbReference>
<feature type="compositionally biased region" description="Polar residues" evidence="1">
    <location>
        <begin position="1"/>
        <end position="16"/>
    </location>
</feature>
<sequence length="60" mass="6500">MLGLDSQAQGGQSNPLTRVFLPNPPQVKLRGRSQMHTCEQAGSLEGSLEKPPIDFPGNRI</sequence>
<evidence type="ECO:0000313" key="3">
    <source>
        <dbReference type="Proteomes" id="UP000607653"/>
    </source>
</evidence>
<feature type="region of interest" description="Disordered" evidence="1">
    <location>
        <begin position="39"/>
        <end position="60"/>
    </location>
</feature>
<gene>
    <name evidence="2" type="ORF">HUJ06_027569</name>
</gene>
<keyword evidence="3" id="KW-1185">Reference proteome</keyword>
<accession>A0A822Y3D9</accession>
<evidence type="ECO:0000313" key="2">
    <source>
        <dbReference type="EMBL" id="DAD26101.1"/>
    </source>
</evidence>
<protein>
    <submittedName>
        <fullName evidence="2">Uncharacterized protein</fullName>
    </submittedName>
</protein>
<name>A0A822Y3D9_NELNU</name>